<accession>A0A0G0WUP9</accession>
<dbReference type="InterPro" id="IPR050297">
    <property type="entry name" value="LipidA_mod_glycosyltrf_83"/>
</dbReference>
<keyword evidence="7 8" id="KW-0472">Membrane</keyword>
<feature type="transmembrane region" description="Helical" evidence="8">
    <location>
        <begin position="15"/>
        <end position="38"/>
    </location>
</feature>
<dbReference type="Pfam" id="PF13231">
    <property type="entry name" value="PMT_2"/>
    <property type="match status" value="1"/>
</dbReference>
<dbReference type="EMBL" id="LCAG01000001">
    <property type="protein sequence ID" value="KKR88150.1"/>
    <property type="molecule type" value="Genomic_DNA"/>
</dbReference>
<feature type="transmembrane region" description="Helical" evidence="8">
    <location>
        <begin position="59"/>
        <end position="85"/>
    </location>
</feature>
<evidence type="ECO:0000313" key="11">
    <source>
        <dbReference type="Proteomes" id="UP000034854"/>
    </source>
</evidence>
<comment type="subcellular location">
    <subcellularLocation>
        <location evidence="1">Cell membrane</location>
        <topology evidence="1">Multi-pass membrane protein</topology>
    </subcellularLocation>
</comment>
<dbReference type="AlphaFoldDB" id="A0A0G0WUP9"/>
<name>A0A0G0WUP9_9BACT</name>
<reference evidence="10 11" key="1">
    <citation type="journal article" date="2015" name="Nature">
        <title>rRNA introns, odd ribosomes, and small enigmatic genomes across a large radiation of phyla.</title>
        <authorList>
            <person name="Brown C.T."/>
            <person name="Hug L.A."/>
            <person name="Thomas B.C."/>
            <person name="Sharon I."/>
            <person name="Castelle C.J."/>
            <person name="Singh A."/>
            <person name="Wilkins M.J."/>
            <person name="Williams K.H."/>
            <person name="Banfield J.F."/>
        </authorList>
    </citation>
    <scope>NUCLEOTIDE SEQUENCE [LARGE SCALE GENOMIC DNA]</scope>
</reference>
<evidence type="ECO:0000259" key="9">
    <source>
        <dbReference type="Pfam" id="PF13231"/>
    </source>
</evidence>
<dbReference type="PANTHER" id="PTHR33908:SF11">
    <property type="entry name" value="MEMBRANE PROTEIN"/>
    <property type="match status" value="1"/>
</dbReference>
<feature type="transmembrane region" description="Helical" evidence="8">
    <location>
        <begin position="355"/>
        <end position="375"/>
    </location>
</feature>
<feature type="transmembrane region" description="Helical" evidence="8">
    <location>
        <begin position="145"/>
        <end position="163"/>
    </location>
</feature>
<keyword evidence="6 8" id="KW-1133">Transmembrane helix</keyword>
<keyword evidence="5 8" id="KW-0812">Transmembrane</keyword>
<feature type="transmembrane region" description="Helical" evidence="8">
    <location>
        <begin position="387"/>
        <end position="407"/>
    </location>
</feature>
<evidence type="ECO:0000256" key="2">
    <source>
        <dbReference type="ARBA" id="ARBA00022475"/>
    </source>
</evidence>
<feature type="transmembrane region" description="Helical" evidence="8">
    <location>
        <begin position="330"/>
        <end position="349"/>
    </location>
</feature>
<dbReference type="InterPro" id="IPR038731">
    <property type="entry name" value="RgtA/B/C-like"/>
</dbReference>
<sequence>MLTYLFPEIFKSTKFWTLFIFAIAFVVRIHGGSELFFWNIDEDRFALTAKRILVDHRPVLIGYSLPKDIYLGPIFPYILSIWYAIARMNPFVLPIIASLITAATSVLVYYVGKTIFESKKIGVYASLLYAFSALSIVYSKVLTELTIAPILALFTYFIIYQNLKYRKSVNLIWLGLVLVLALQNEGSSFSLLVLVGVSWLIYRFKTPLKKLAIFISMLVISNITLLIFDLRHEFFITKAFLNFFKGGPSNVSHLFDMENFIRSLEIFPNTLSRFLLLSGEKSISGQILPCRELLSIREITISPLLIILSLIIFGYFIVKSILNKKKSIGRQIVFIHFVIMFLGLFLFNLFMGDWFFEWILVIFFPGFTFIVAYFLKDFLRKFKYGHFFVLAAIAIFVFINLKTLYSIHDSYGLGAKTRAVKYAVSKIGDKPFYLDSIGSCHTQGYNYLFWHYGNFPTHSYTDDIFTPAYYQKSDLPKPPLGIVMVVKPSEDGLNEFQKIYADYKQKTIESKKIGKIEVLIVNEKK</sequence>
<keyword evidence="2" id="KW-1003">Cell membrane</keyword>
<dbReference type="PANTHER" id="PTHR33908">
    <property type="entry name" value="MANNOSYLTRANSFERASE YKCB-RELATED"/>
    <property type="match status" value="1"/>
</dbReference>
<evidence type="ECO:0000256" key="6">
    <source>
        <dbReference type="ARBA" id="ARBA00022989"/>
    </source>
</evidence>
<dbReference type="GO" id="GO:0016763">
    <property type="term" value="F:pentosyltransferase activity"/>
    <property type="evidence" value="ECO:0007669"/>
    <property type="project" value="TreeGrafter"/>
</dbReference>
<evidence type="ECO:0000256" key="3">
    <source>
        <dbReference type="ARBA" id="ARBA00022676"/>
    </source>
</evidence>
<gene>
    <name evidence="10" type="ORF">UU34_C0001G0147</name>
</gene>
<proteinExistence type="predicted"/>
<dbReference type="GO" id="GO:0009103">
    <property type="term" value="P:lipopolysaccharide biosynthetic process"/>
    <property type="evidence" value="ECO:0007669"/>
    <property type="project" value="UniProtKB-ARBA"/>
</dbReference>
<evidence type="ECO:0000256" key="1">
    <source>
        <dbReference type="ARBA" id="ARBA00004651"/>
    </source>
</evidence>
<feature type="transmembrane region" description="Helical" evidence="8">
    <location>
        <begin position="211"/>
        <end position="228"/>
    </location>
</feature>
<feature type="transmembrane region" description="Helical" evidence="8">
    <location>
        <begin position="189"/>
        <end position="204"/>
    </location>
</feature>
<organism evidence="10 11">
    <name type="scientific">Candidatus Curtissbacteria bacterium GW2011_GWA1_41_11</name>
    <dbReference type="NCBI Taxonomy" id="1618409"/>
    <lineage>
        <taxon>Bacteria</taxon>
        <taxon>Candidatus Curtissiibacteriota</taxon>
    </lineage>
</organism>
<evidence type="ECO:0000256" key="7">
    <source>
        <dbReference type="ARBA" id="ARBA00023136"/>
    </source>
</evidence>
<keyword evidence="3" id="KW-0328">Glycosyltransferase</keyword>
<dbReference type="GO" id="GO:0005886">
    <property type="term" value="C:plasma membrane"/>
    <property type="evidence" value="ECO:0007669"/>
    <property type="project" value="UniProtKB-SubCell"/>
</dbReference>
<feature type="domain" description="Glycosyltransferase RgtA/B/C/D-like" evidence="9">
    <location>
        <begin position="73"/>
        <end position="221"/>
    </location>
</feature>
<feature type="transmembrane region" description="Helical" evidence="8">
    <location>
        <begin position="91"/>
        <end position="112"/>
    </location>
</feature>
<evidence type="ECO:0000256" key="4">
    <source>
        <dbReference type="ARBA" id="ARBA00022679"/>
    </source>
</evidence>
<feature type="transmembrane region" description="Helical" evidence="8">
    <location>
        <begin position="121"/>
        <end position="139"/>
    </location>
</feature>
<dbReference type="Proteomes" id="UP000034854">
    <property type="component" value="Unassembled WGS sequence"/>
</dbReference>
<evidence type="ECO:0000256" key="5">
    <source>
        <dbReference type="ARBA" id="ARBA00022692"/>
    </source>
</evidence>
<keyword evidence="4" id="KW-0808">Transferase</keyword>
<protein>
    <recommendedName>
        <fullName evidence="9">Glycosyltransferase RgtA/B/C/D-like domain-containing protein</fullName>
    </recommendedName>
</protein>
<comment type="caution">
    <text evidence="10">The sequence shown here is derived from an EMBL/GenBank/DDBJ whole genome shotgun (WGS) entry which is preliminary data.</text>
</comment>
<evidence type="ECO:0000313" key="10">
    <source>
        <dbReference type="EMBL" id="KKR88150.1"/>
    </source>
</evidence>
<evidence type="ECO:0000256" key="8">
    <source>
        <dbReference type="SAM" id="Phobius"/>
    </source>
</evidence>
<feature type="transmembrane region" description="Helical" evidence="8">
    <location>
        <begin position="299"/>
        <end position="318"/>
    </location>
</feature>